<dbReference type="AlphaFoldDB" id="A0A1I6IPQ7"/>
<comment type="similarity">
    <text evidence="2">Belongs to the UPF0014 family.</text>
</comment>
<dbReference type="GO" id="GO:0005886">
    <property type="term" value="C:plasma membrane"/>
    <property type="evidence" value="ECO:0007669"/>
    <property type="project" value="TreeGrafter"/>
</dbReference>
<gene>
    <name evidence="7" type="ORF">SAMN04487947_3489</name>
</gene>
<keyword evidence="5 6" id="KW-0472">Membrane</keyword>
<evidence type="ECO:0000313" key="7">
    <source>
        <dbReference type="EMBL" id="SFR68714.1"/>
    </source>
</evidence>
<dbReference type="EMBL" id="FOYT01000004">
    <property type="protein sequence ID" value="SFR68714.1"/>
    <property type="molecule type" value="Genomic_DNA"/>
</dbReference>
<name>A0A1I6IPQ7_9EURY</name>
<protein>
    <submittedName>
        <fullName evidence="7">Putative ABC transport system permease protein</fullName>
    </submittedName>
</protein>
<dbReference type="RefSeq" id="WP_218156483.1">
    <property type="nucleotide sequence ID" value="NZ_FOYT01000004.1"/>
</dbReference>
<feature type="transmembrane region" description="Helical" evidence="6">
    <location>
        <begin position="77"/>
        <end position="95"/>
    </location>
</feature>
<keyword evidence="8" id="KW-1185">Reference proteome</keyword>
<keyword evidence="3 6" id="KW-0812">Transmembrane</keyword>
<dbReference type="OrthoDB" id="148038at2157"/>
<feature type="transmembrane region" description="Helical" evidence="6">
    <location>
        <begin position="107"/>
        <end position="129"/>
    </location>
</feature>
<keyword evidence="4 6" id="KW-1133">Transmembrane helix</keyword>
<dbReference type="PANTHER" id="PTHR30028:SF0">
    <property type="entry name" value="PROTEIN ALUMINUM SENSITIVE 3"/>
    <property type="match status" value="1"/>
</dbReference>
<dbReference type="PANTHER" id="PTHR30028">
    <property type="entry name" value="UPF0014 INNER MEMBRANE PROTEIN YBBM-RELATED"/>
    <property type="match status" value="1"/>
</dbReference>
<feature type="transmembrane region" description="Helical" evidence="6">
    <location>
        <begin position="53"/>
        <end position="71"/>
    </location>
</feature>
<accession>A0A1I6IPQ7</accession>
<reference evidence="8" key="1">
    <citation type="submission" date="2016-10" db="EMBL/GenBank/DDBJ databases">
        <authorList>
            <person name="Varghese N."/>
            <person name="Submissions S."/>
        </authorList>
    </citation>
    <scope>NUCLEOTIDE SEQUENCE [LARGE SCALE GENOMIC DNA]</scope>
    <source>
        <strain evidence="8">CGMCC 1.7736</strain>
    </source>
</reference>
<evidence type="ECO:0000256" key="6">
    <source>
        <dbReference type="SAM" id="Phobius"/>
    </source>
</evidence>
<dbReference type="InterPro" id="IPR005226">
    <property type="entry name" value="UPF0014_fam"/>
</dbReference>
<proteinExistence type="inferred from homology"/>
<evidence type="ECO:0000256" key="4">
    <source>
        <dbReference type="ARBA" id="ARBA00022989"/>
    </source>
</evidence>
<evidence type="ECO:0000256" key="3">
    <source>
        <dbReference type="ARBA" id="ARBA00022692"/>
    </source>
</evidence>
<evidence type="ECO:0000256" key="2">
    <source>
        <dbReference type="ARBA" id="ARBA00005268"/>
    </source>
</evidence>
<dbReference type="Pfam" id="PF03649">
    <property type="entry name" value="UPF0014"/>
    <property type="match status" value="1"/>
</dbReference>
<comment type="subcellular location">
    <subcellularLocation>
        <location evidence="1">Membrane</location>
        <topology evidence="1">Multi-pass membrane protein</topology>
    </subcellularLocation>
</comment>
<feature type="transmembrane region" description="Helical" evidence="6">
    <location>
        <begin position="225"/>
        <end position="244"/>
    </location>
</feature>
<feature type="transmembrane region" description="Helical" evidence="6">
    <location>
        <begin position="21"/>
        <end position="41"/>
    </location>
</feature>
<evidence type="ECO:0000313" key="8">
    <source>
        <dbReference type="Proteomes" id="UP000198531"/>
    </source>
</evidence>
<organism evidence="7 8">
    <name type="scientific">Halogeometricum rufum</name>
    <dbReference type="NCBI Taxonomy" id="553469"/>
    <lineage>
        <taxon>Archaea</taxon>
        <taxon>Methanobacteriati</taxon>
        <taxon>Methanobacteriota</taxon>
        <taxon>Stenosarchaea group</taxon>
        <taxon>Halobacteria</taxon>
        <taxon>Halobacteriales</taxon>
        <taxon>Haloferacaceae</taxon>
        <taxon>Halogeometricum</taxon>
    </lineage>
</organism>
<evidence type="ECO:0000256" key="1">
    <source>
        <dbReference type="ARBA" id="ARBA00004141"/>
    </source>
</evidence>
<dbReference type="Proteomes" id="UP000198531">
    <property type="component" value="Unassembled WGS sequence"/>
</dbReference>
<evidence type="ECO:0000256" key="5">
    <source>
        <dbReference type="ARBA" id="ARBA00023136"/>
    </source>
</evidence>
<sequence length="278" mass="29337">MTGGFPLADLFARLDPTVVKGLLQVAAAVAIALVVVGVSRVRGLALEREFSVALVRGFVQVLVMGSLIGVLLSVQYFWSWLILLGMVGGATWISKNRGDGLPAVTRVSFLSISFGAGTVIVAMTLTGAIESTVRDLVPVGSMVIANAMKINSLALDRVRGEVLSNRDEIEAGLALGAPPSAVVTRHIQTGVRAALIPTIDSLKSLGWVWIPGIMTGMILSGENPLYAALYQFVIMAMIFAAGGLTSMSSSLLVAEHLFTDAEQLERLQPKDSTTDAVE</sequence>
<dbReference type="STRING" id="553469.SAMN04487947_3489"/>